<dbReference type="InterPro" id="IPR022980">
    <property type="entry name" value="PSI_suXI"/>
</dbReference>
<dbReference type="EMBL" id="CP053587">
    <property type="protein sequence ID" value="WNZ27597.1"/>
    <property type="molecule type" value="Genomic_DNA"/>
</dbReference>
<evidence type="ECO:0000256" key="2">
    <source>
        <dbReference type="ARBA" id="ARBA00008820"/>
    </source>
</evidence>
<dbReference type="RefSeq" id="WP_316435975.1">
    <property type="nucleotide sequence ID" value="NZ_CP053587.1"/>
</dbReference>
<evidence type="ECO:0000259" key="12">
    <source>
        <dbReference type="Pfam" id="PF02605"/>
    </source>
</evidence>
<accession>A0AA96WZ62</accession>
<evidence type="ECO:0000256" key="1">
    <source>
        <dbReference type="ARBA" id="ARBA00004141"/>
    </source>
</evidence>
<name>A0AA96WZ62_9CYAN</name>
<comment type="subcellular location">
    <subcellularLocation>
        <location evidence="1">Membrane</location>
        <topology evidence="1">Multi-pass membrane protein</topology>
    </subcellularLocation>
</comment>
<dbReference type="Pfam" id="PF02605">
    <property type="entry name" value="PsaL"/>
    <property type="match status" value="1"/>
</dbReference>
<evidence type="ECO:0000256" key="5">
    <source>
        <dbReference type="ARBA" id="ARBA00022692"/>
    </source>
</evidence>
<evidence type="ECO:0000256" key="8">
    <source>
        <dbReference type="ARBA" id="ARBA00023136"/>
    </source>
</evidence>
<sequence>MATQISSPAAAYAGDDPIQPDHRDVWRANLSTPINDSPIVKAYLRNLPAYRPGLSPFMRGLEIGMAHGYFLVGPEVVVGPLRETAHGANLSGLITAIYITVSACLGISIFALATFQGDPRGAYNSHSKDDLRPLRKKEDWFQLGSGVLLGSMGGAVFAYLLLENFSDLDSILRGGVNVSQLLFPWLGLS</sequence>
<evidence type="ECO:0000256" key="6">
    <source>
        <dbReference type="ARBA" id="ARBA00022836"/>
    </source>
</evidence>
<dbReference type="AlphaFoldDB" id="A0AA96WZ62"/>
<comment type="similarity">
    <text evidence="2">Belongs to the PsaL family.</text>
</comment>
<gene>
    <name evidence="13" type="ORF">HJG54_32585</name>
</gene>
<dbReference type="GO" id="GO:0009538">
    <property type="term" value="C:photosystem I reaction center"/>
    <property type="evidence" value="ECO:0007669"/>
    <property type="project" value="InterPro"/>
</dbReference>
<evidence type="ECO:0000256" key="4">
    <source>
        <dbReference type="ARBA" id="ARBA00022531"/>
    </source>
</evidence>
<evidence type="ECO:0000256" key="10">
    <source>
        <dbReference type="ARBA" id="ARBA00033437"/>
    </source>
</evidence>
<keyword evidence="6" id="KW-0603">Photosystem I</keyword>
<dbReference type="GO" id="GO:0015979">
    <property type="term" value="P:photosynthesis"/>
    <property type="evidence" value="ECO:0007669"/>
    <property type="project" value="UniProtKB-KW"/>
</dbReference>
<feature type="domain" description="Photosystem I PsaL reaction centre subunit XI" evidence="12">
    <location>
        <begin position="18"/>
        <end position="165"/>
    </location>
</feature>
<evidence type="ECO:0000256" key="9">
    <source>
        <dbReference type="ARBA" id="ARBA00032768"/>
    </source>
</evidence>
<evidence type="ECO:0000313" key="13">
    <source>
        <dbReference type="EMBL" id="WNZ27597.1"/>
    </source>
</evidence>
<dbReference type="SUPFAM" id="SSF81568">
    <property type="entry name" value="Photosystem I reaction center subunit XI, PsaL"/>
    <property type="match status" value="1"/>
</dbReference>
<dbReference type="Gene3D" id="1.20.1240.10">
    <property type="entry name" value="Photosystem I PsaL, reaction centre subunit XI"/>
    <property type="match status" value="1"/>
</dbReference>
<reference evidence="13" key="1">
    <citation type="submission" date="2020-05" db="EMBL/GenBank/DDBJ databases">
        <authorList>
            <person name="Zhu T."/>
            <person name="Keshari N."/>
            <person name="Lu X."/>
        </authorList>
    </citation>
    <scope>NUCLEOTIDE SEQUENCE</scope>
    <source>
        <strain evidence="13">NK1-12</strain>
    </source>
</reference>
<protein>
    <recommendedName>
        <fullName evidence="3">Photosystem I reaction center subunit XI</fullName>
    </recommendedName>
    <alternativeName>
        <fullName evidence="9">PSI subunit V</fullName>
    </alternativeName>
    <alternativeName>
        <fullName evidence="10">PSI-L</fullName>
    </alternativeName>
</protein>
<dbReference type="InterPro" id="IPR036592">
    <property type="entry name" value="PSI_PsaL_sf"/>
</dbReference>
<feature type="transmembrane region" description="Helical" evidence="11">
    <location>
        <begin position="90"/>
        <end position="115"/>
    </location>
</feature>
<dbReference type="InterPro" id="IPR003757">
    <property type="entry name" value="PSI_PsaL"/>
</dbReference>
<dbReference type="PANTHER" id="PTHR34803">
    <property type="entry name" value="PHOTOSYSTEM I REACTION CENTER SUBUNIT XI, CHLOROPLASTIC"/>
    <property type="match status" value="1"/>
</dbReference>
<keyword evidence="4" id="KW-0602">Photosynthesis</keyword>
<proteinExistence type="inferred from homology"/>
<keyword evidence="5 11" id="KW-0812">Transmembrane</keyword>
<evidence type="ECO:0000256" key="11">
    <source>
        <dbReference type="SAM" id="Phobius"/>
    </source>
</evidence>
<keyword evidence="7 11" id="KW-1133">Transmembrane helix</keyword>
<evidence type="ECO:0000256" key="7">
    <source>
        <dbReference type="ARBA" id="ARBA00022989"/>
    </source>
</evidence>
<evidence type="ECO:0000256" key="3">
    <source>
        <dbReference type="ARBA" id="ARBA00019514"/>
    </source>
</evidence>
<keyword evidence="8 11" id="KW-0472">Membrane</keyword>
<organism evidence="13">
    <name type="scientific">Leptolyngbya sp. NK1-12</name>
    <dbReference type="NCBI Taxonomy" id="2547451"/>
    <lineage>
        <taxon>Bacteria</taxon>
        <taxon>Bacillati</taxon>
        <taxon>Cyanobacteriota</taxon>
        <taxon>Cyanophyceae</taxon>
        <taxon>Leptolyngbyales</taxon>
        <taxon>Leptolyngbyaceae</taxon>
        <taxon>Leptolyngbya group</taxon>
        <taxon>Leptolyngbya</taxon>
    </lineage>
</organism>
<dbReference type="PANTHER" id="PTHR34803:SF2">
    <property type="entry name" value="PHOTOSYSTEM I REACTION CENTER SUBUNIT XI, CHLOROPLASTIC"/>
    <property type="match status" value="1"/>
</dbReference>
<feature type="transmembrane region" description="Helical" evidence="11">
    <location>
        <begin position="140"/>
        <end position="162"/>
    </location>
</feature>